<dbReference type="AlphaFoldDB" id="A0A6N7W5B5"/>
<dbReference type="PANTHER" id="PTHR44196:SF2">
    <property type="entry name" value="SHORT-CHAIN DEHYDROGENASE-RELATED"/>
    <property type="match status" value="1"/>
</dbReference>
<proteinExistence type="inferred from homology"/>
<dbReference type="CDD" id="cd05233">
    <property type="entry name" value="SDR_c"/>
    <property type="match status" value="1"/>
</dbReference>
<evidence type="ECO:0000256" key="1">
    <source>
        <dbReference type="ARBA" id="ARBA00006484"/>
    </source>
</evidence>
<organism evidence="4 5">
    <name type="scientific">Scrofimicrobium canadense</name>
    <dbReference type="NCBI Taxonomy" id="2652290"/>
    <lineage>
        <taxon>Bacteria</taxon>
        <taxon>Bacillati</taxon>
        <taxon>Actinomycetota</taxon>
        <taxon>Actinomycetes</taxon>
        <taxon>Actinomycetales</taxon>
        <taxon>Actinomycetaceae</taxon>
        <taxon>Scrofimicrobium</taxon>
    </lineage>
</organism>
<dbReference type="PRINTS" id="PR00080">
    <property type="entry name" value="SDRFAMILY"/>
</dbReference>
<gene>
    <name evidence="4" type="ORF">FYJ24_07455</name>
</gene>
<keyword evidence="5" id="KW-1185">Reference proteome</keyword>
<dbReference type="Proteomes" id="UP000470875">
    <property type="component" value="Unassembled WGS sequence"/>
</dbReference>
<name>A0A6N7W5B5_9ACTO</name>
<dbReference type="InterPro" id="IPR002347">
    <property type="entry name" value="SDR_fam"/>
</dbReference>
<dbReference type="PIRSF" id="PIRSF000126">
    <property type="entry name" value="11-beta-HSD1"/>
    <property type="match status" value="1"/>
</dbReference>
<dbReference type="GO" id="GO:0016020">
    <property type="term" value="C:membrane"/>
    <property type="evidence" value="ECO:0007669"/>
    <property type="project" value="TreeGrafter"/>
</dbReference>
<dbReference type="PANTHER" id="PTHR44196">
    <property type="entry name" value="DEHYDROGENASE/REDUCTASE SDR FAMILY MEMBER 7B"/>
    <property type="match status" value="1"/>
</dbReference>
<dbReference type="PRINTS" id="PR00081">
    <property type="entry name" value="GDHRDH"/>
</dbReference>
<evidence type="ECO:0000313" key="4">
    <source>
        <dbReference type="EMBL" id="MSS84601.1"/>
    </source>
</evidence>
<dbReference type="EMBL" id="VULO01000008">
    <property type="protein sequence ID" value="MSS84601.1"/>
    <property type="molecule type" value="Genomic_DNA"/>
</dbReference>
<comment type="caution">
    <text evidence="4">The sequence shown here is derived from an EMBL/GenBank/DDBJ whole genome shotgun (WGS) entry which is preliminary data.</text>
</comment>
<protein>
    <submittedName>
        <fullName evidence="4">SDR family oxidoreductase</fullName>
    </submittedName>
</protein>
<evidence type="ECO:0000256" key="2">
    <source>
        <dbReference type="ARBA" id="ARBA00023002"/>
    </source>
</evidence>
<reference evidence="4 5" key="1">
    <citation type="submission" date="2019-08" db="EMBL/GenBank/DDBJ databases">
        <title>In-depth cultivation of the pig gut microbiome towards novel bacterial diversity and tailored functional studies.</title>
        <authorList>
            <person name="Wylensek D."/>
            <person name="Hitch T.C.A."/>
            <person name="Clavel T."/>
        </authorList>
    </citation>
    <scope>NUCLEOTIDE SEQUENCE [LARGE SCALE GENOMIC DNA]</scope>
    <source>
        <strain evidence="4 5">WB03_NA08</strain>
    </source>
</reference>
<dbReference type="InterPro" id="IPR036291">
    <property type="entry name" value="NAD(P)-bd_dom_sf"/>
</dbReference>
<comment type="similarity">
    <text evidence="1 3">Belongs to the short-chain dehydrogenases/reductases (SDR) family.</text>
</comment>
<dbReference type="Gene3D" id="3.40.50.720">
    <property type="entry name" value="NAD(P)-binding Rossmann-like Domain"/>
    <property type="match status" value="1"/>
</dbReference>
<dbReference type="SUPFAM" id="SSF51735">
    <property type="entry name" value="NAD(P)-binding Rossmann-fold domains"/>
    <property type="match status" value="1"/>
</dbReference>
<evidence type="ECO:0000313" key="5">
    <source>
        <dbReference type="Proteomes" id="UP000470875"/>
    </source>
</evidence>
<dbReference type="Pfam" id="PF00106">
    <property type="entry name" value="adh_short"/>
    <property type="match status" value="1"/>
</dbReference>
<dbReference type="RefSeq" id="WP_154545121.1">
    <property type="nucleotide sequence ID" value="NZ_VULO01000008.1"/>
</dbReference>
<accession>A0A6N7W5B5</accession>
<keyword evidence="2" id="KW-0560">Oxidoreductase</keyword>
<dbReference type="GO" id="GO:0016491">
    <property type="term" value="F:oxidoreductase activity"/>
    <property type="evidence" value="ECO:0007669"/>
    <property type="project" value="UniProtKB-KW"/>
</dbReference>
<evidence type="ECO:0000256" key="3">
    <source>
        <dbReference type="RuleBase" id="RU000363"/>
    </source>
</evidence>
<sequence>MASALVTGATSGLGKEFCWQLAEQGHDLILVARNQERLERTAQQLQTVTRAKIDILAADLADPRDLTEVCKRVSSVDIVVNNAGFGLGESFLNGALDRELYALDVMVQAVMATCHFAGRAMRERGRGAIINVSSVAADTGMGTYSAHKAWVRAFTEGLSEELRGTGVSATVVLPGLVRTEFHERMGADLSDVPQFVWGDPGTVVRDALKAARRKQVVVTPTALYKAVGGLSRIAPRSVVRAVTRRLPHT</sequence>